<evidence type="ECO:0000256" key="10">
    <source>
        <dbReference type="ARBA" id="ARBA00048540"/>
    </source>
</evidence>
<evidence type="ECO:0000256" key="5">
    <source>
        <dbReference type="ARBA" id="ARBA00022679"/>
    </source>
</evidence>
<comment type="caution">
    <text evidence="12">The sequence shown here is derived from an EMBL/GenBank/DDBJ whole genome shotgun (WGS) entry which is preliminary data.</text>
</comment>
<comment type="cofactor">
    <cofactor evidence="1">
        <name>Mg(2+)</name>
        <dbReference type="ChEBI" id="CHEBI:18420"/>
    </cofactor>
</comment>
<keyword evidence="4 11" id="KW-0285">Flavoprotein</keyword>
<dbReference type="SUPFAM" id="SSF143631">
    <property type="entry name" value="ApbE-like"/>
    <property type="match status" value="1"/>
</dbReference>
<keyword evidence="5 11" id="KW-0808">Transferase</keyword>
<dbReference type="PANTHER" id="PTHR30040:SF2">
    <property type="entry name" value="FAD:PROTEIN FMN TRANSFERASE"/>
    <property type="match status" value="1"/>
</dbReference>
<keyword evidence="6 11" id="KW-0479">Metal-binding</keyword>
<dbReference type="EC" id="2.7.1.180" evidence="2 11"/>
<evidence type="ECO:0000256" key="7">
    <source>
        <dbReference type="ARBA" id="ARBA00022827"/>
    </source>
</evidence>
<dbReference type="InterPro" id="IPR024932">
    <property type="entry name" value="ApbE"/>
</dbReference>
<dbReference type="Gene3D" id="3.10.520.10">
    <property type="entry name" value="ApbE-like domains"/>
    <property type="match status" value="1"/>
</dbReference>
<comment type="catalytic activity">
    <reaction evidence="10 11">
        <text>L-threonyl-[protein] + FAD = FMN-L-threonyl-[protein] + AMP + H(+)</text>
        <dbReference type="Rhea" id="RHEA:36847"/>
        <dbReference type="Rhea" id="RHEA-COMP:11060"/>
        <dbReference type="Rhea" id="RHEA-COMP:11061"/>
        <dbReference type="ChEBI" id="CHEBI:15378"/>
        <dbReference type="ChEBI" id="CHEBI:30013"/>
        <dbReference type="ChEBI" id="CHEBI:57692"/>
        <dbReference type="ChEBI" id="CHEBI:74257"/>
        <dbReference type="ChEBI" id="CHEBI:456215"/>
        <dbReference type="EC" id="2.7.1.180"/>
    </reaction>
</comment>
<dbReference type="EMBL" id="BMOV01000015">
    <property type="protein sequence ID" value="GGO17292.1"/>
    <property type="molecule type" value="Genomic_DNA"/>
</dbReference>
<protein>
    <recommendedName>
        <fullName evidence="3 11">FAD:protein FMN transferase</fullName>
        <ecNumber evidence="2 11">2.7.1.180</ecNumber>
    </recommendedName>
    <alternativeName>
        <fullName evidence="9 11">Flavin transferase</fullName>
    </alternativeName>
</protein>
<dbReference type="InterPro" id="IPR003374">
    <property type="entry name" value="ApbE-like_sf"/>
</dbReference>
<dbReference type="PANTHER" id="PTHR30040">
    <property type="entry name" value="THIAMINE BIOSYNTHESIS LIPOPROTEIN APBE"/>
    <property type="match status" value="1"/>
</dbReference>
<evidence type="ECO:0000313" key="13">
    <source>
        <dbReference type="Proteomes" id="UP000602381"/>
    </source>
</evidence>
<dbReference type="Proteomes" id="UP000602381">
    <property type="component" value="Unassembled WGS sequence"/>
</dbReference>
<gene>
    <name evidence="12" type="primary">apbE</name>
    <name evidence="12" type="ORF">GCM10007972_27220</name>
</gene>
<evidence type="ECO:0000256" key="11">
    <source>
        <dbReference type="PIRNR" id="PIRNR006268"/>
    </source>
</evidence>
<evidence type="ECO:0000256" key="9">
    <source>
        <dbReference type="ARBA" id="ARBA00031306"/>
    </source>
</evidence>
<evidence type="ECO:0000256" key="8">
    <source>
        <dbReference type="ARBA" id="ARBA00022842"/>
    </source>
</evidence>
<reference evidence="13" key="1">
    <citation type="journal article" date="2019" name="Int. J. Syst. Evol. Microbiol.">
        <title>The Global Catalogue of Microorganisms (GCM) 10K type strain sequencing project: providing services to taxonomists for standard genome sequencing and annotation.</title>
        <authorList>
            <consortium name="The Broad Institute Genomics Platform"/>
            <consortium name="The Broad Institute Genome Sequencing Center for Infectious Disease"/>
            <person name="Wu L."/>
            <person name="Ma J."/>
        </authorList>
    </citation>
    <scope>NUCLEOTIDE SEQUENCE [LARGE SCALE GENOMIC DNA]</scope>
    <source>
        <strain evidence="13">JCM 17843</strain>
    </source>
</reference>
<proteinExistence type="inferred from homology"/>
<evidence type="ECO:0000256" key="2">
    <source>
        <dbReference type="ARBA" id="ARBA00011955"/>
    </source>
</evidence>
<comment type="similarity">
    <text evidence="11">Belongs to the ApbE family.</text>
</comment>
<evidence type="ECO:0000256" key="4">
    <source>
        <dbReference type="ARBA" id="ARBA00022630"/>
    </source>
</evidence>
<evidence type="ECO:0000313" key="12">
    <source>
        <dbReference type="EMBL" id="GGO17292.1"/>
    </source>
</evidence>
<keyword evidence="8 11" id="KW-0460">Magnesium</keyword>
<evidence type="ECO:0000256" key="3">
    <source>
        <dbReference type="ARBA" id="ARBA00016337"/>
    </source>
</evidence>
<name>A0ABQ2LGM4_9PROT</name>
<evidence type="ECO:0000256" key="1">
    <source>
        <dbReference type="ARBA" id="ARBA00001946"/>
    </source>
</evidence>
<evidence type="ECO:0000256" key="6">
    <source>
        <dbReference type="ARBA" id="ARBA00022723"/>
    </source>
</evidence>
<sequence>MGTRWSAQFHAPAVTDPDPIHAALAESVDVVDRQMSTWKPDSDLMRLNRAPVGEWVPVPAELMEVLARGTEIGRLSEGAFDIGMGDVVTAWGFGTHDADESAMRAVLGHARPVTHEVLDLDGESLRVRKQVPVTLDLSGIAKGYAVDRMMAVLGRFEITNALVGLDGEMRARGLRPDGRPWTIALERPDYEKRAALSILELEDAAVATSGDYRHWIDVSGQRFSHTMDPARGGPLSGTLASVTVLAESCMEADAWATGLMVLGVQYGQELAQDLRLNAIFIERTNKTLRQIRVGWSHGQTHLN</sequence>
<keyword evidence="13" id="KW-1185">Reference proteome</keyword>
<dbReference type="Pfam" id="PF02424">
    <property type="entry name" value="ApbE"/>
    <property type="match status" value="1"/>
</dbReference>
<dbReference type="PIRSF" id="PIRSF006268">
    <property type="entry name" value="ApbE"/>
    <property type="match status" value="1"/>
</dbReference>
<organism evidence="12 13">
    <name type="scientific">Iodidimonas muriae</name>
    <dbReference type="NCBI Taxonomy" id="261467"/>
    <lineage>
        <taxon>Bacteria</taxon>
        <taxon>Pseudomonadati</taxon>
        <taxon>Pseudomonadota</taxon>
        <taxon>Alphaproteobacteria</taxon>
        <taxon>Iodidimonadales</taxon>
        <taxon>Iodidimonadaceae</taxon>
        <taxon>Iodidimonas</taxon>
    </lineage>
</organism>
<dbReference type="GO" id="GO:0016740">
    <property type="term" value="F:transferase activity"/>
    <property type="evidence" value="ECO:0007669"/>
    <property type="project" value="UniProtKB-KW"/>
</dbReference>
<accession>A0ABQ2LGM4</accession>
<keyword evidence="7 11" id="KW-0274">FAD</keyword>